<evidence type="ECO:0000256" key="2">
    <source>
        <dbReference type="SAM" id="SignalP"/>
    </source>
</evidence>
<dbReference type="SUPFAM" id="SSF50494">
    <property type="entry name" value="Trypsin-like serine proteases"/>
    <property type="match status" value="1"/>
</dbReference>
<keyword evidence="2" id="KW-0732">Signal</keyword>
<dbReference type="PROSITE" id="PS51257">
    <property type="entry name" value="PROKAR_LIPOPROTEIN"/>
    <property type="match status" value="1"/>
</dbReference>
<gene>
    <name evidence="3" type="ORF">QXL92_13150</name>
</gene>
<feature type="chain" id="PRO_5042617876" evidence="2">
    <location>
        <begin position="30"/>
        <end position="270"/>
    </location>
</feature>
<dbReference type="RefSeq" id="WP_306255234.1">
    <property type="nucleotide sequence ID" value="NZ_JAUFSA010000001.1"/>
</dbReference>
<dbReference type="GO" id="GO:0006508">
    <property type="term" value="P:proteolysis"/>
    <property type="evidence" value="ECO:0007669"/>
    <property type="project" value="InterPro"/>
</dbReference>
<dbReference type="InterPro" id="IPR009003">
    <property type="entry name" value="Peptidase_S1_PA"/>
</dbReference>
<comment type="caution">
    <text evidence="3">The sequence shown here is derived from an EMBL/GenBank/DDBJ whole genome shotgun (WGS) entry which is preliminary data.</text>
</comment>
<evidence type="ECO:0000313" key="4">
    <source>
        <dbReference type="Proteomes" id="UP001229081"/>
    </source>
</evidence>
<feature type="signal peptide" evidence="2">
    <location>
        <begin position="1"/>
        <end position="29"/>
    </location>
</feature>
<dbReference type="GO" id="GO:0004252">
    <property type="term" value="F:serine-type endopeptidase activity"/>
    <property type="evidence" value="ECO:0007669"/>
    <property type="project" value="InterPro"/>
</dbReference>
<evidence type="ECO:0000256" key="1">
    <source>
        <dbReference type="SAM" id="MobiDB-lite"/>
    </source>
</evidence>
<dbReference type="Gene3D" id="2.40.10.10">
    <property type="entry name" value="Trypsin-like serine proteases"/>
    <property type="match status" value="2"/>
</dbReference>
<dbReference type="EMBL" id="JAUFSA010000001">
    <property type="protein sequence ID" value="MDP7735689.1"/>
    <property type="molecule type" value="Genomic_DNA"/>
</dbReference>
<sequence>MSMRAATGILCLPVSLAVLVTSCARPAHHASVSTTPAPKPGSSVQRLSEPESASPDPRVGAIFRGVSQEGGSLHVCTGSVVHSAGGDLVLTAAHCLLGEMDATFVPGFAGEATTTDTFTVDEVYFDARWIASRDPRADYAIAKVRGAGPVERRAGAALSLGAAPPAGSRVRVTGYPAGVGGRPIACEGATGVTEGGFPSLPCKGLVDGTSGAPWISGSTVVGVVGGFEGGGCTESVSYSAPFDERTTQLLARAEAGGPGDSPPADYDDTC</sequence>
<name>A0AAJ1S429_9MYCO</name>
<organism evidence="3 4">
    <name type="scientific">Mycobacterium paragordonae</name>
    <dbReference type="NCBI Taxonomy" id="1389713"/>
    <lineage>
        <taxon>Bacteria</taxon>
        <taxon>Bacillati</taxon>
        <taxon>Actinomycetota</taxon>
        <taxon>Actinomycetes</taxon>
        <taxon>Mycobacteriales</taxon>
        <taxon>Mycobacteriaceae</taxon>
        <taxon>Mycobacterium</taxon>
    </lineage>
</organism>
<dbReference type="Proteomes" id="UP001229081">
    <property type="component" value="Unassembled WGS sequence"/>
</dbReference>
<reference evidence="3" key="1">
    <citation type="submission" date="2023-06" db="EMBL/GenBank/DDBJ databases">
        <title>Identification of two novel mycobacterium reveal diversities and complexities of Mycobacterium gordonae clade.</title>
        <authorList>
            <person name="Matsumoto Y."/>
            <person name="Nakamura S."/>
            <person name="Motooka D."/>
            <person name="Fukushima K."/>
        </authorList>
    </citation>
    <scope>NUCLEOTIDE SEQUENCE</scope>
    <source>
        <strain evidence="3">TY812</strain>
    </source>
</reference>
<feature type="region of interest" description="Disordered" evidence="1">
    <location>
        <begin position="29"/>
        <end position="57"/>
    </location>
</feature>
<protein>
    <submittedName>
        <fullName evidence="3">Trypsin-like peptidase domain-containing protein</fullName>
    </submittedName>
</protein>
<dbReference type="InterPro" id="IPR018114">
    <property type="entry name" value="TRYPSIN_HIS"/>
</dbReference>
<dbReference type="PROSITE" id="PS00134">
    <property type="entry name" value="TRYPSIN_HIS"/>
    <property type="match status" value="1"/>
</dbReference>
<proteinExistence type="predicted"/>
<dbReference type="InterPro" id="IPR043504">
    <property type="entry name" value="Peptidase_S1_PA_chymotrypsin"/>
</dbReference>
<dbReference type="AlphaFoldDB" id="A0AAJ1S429"/>
<evidence type="ECO:0000313" key="3">
    <source>
        <dbReference type="EMBL" id="MDP7735689.1"/>
    </source>
</evidence>
<feature type="compositionally biased region" description="Polar residues" evidence="1">
    <location>
        <begin position="31"/>
        <end position="46"/>
    </location>
</feature>
<dbReference type="Pfam" id="PF13365">
    <property type="entry name" value="Trypsin_2"/>
    <property type="match status" value="1"/>
</dbReference>
<accession>A0AAJ1S429</accession>